<dbReference type="GO" id="GO:0003700">
    <property type="term" value="F:DNA-binding transcription factor activity"/>
    <property type="evidence" value="ECO:0007669"/>
    <property type="project" value="TreeGrafter"/>
</dbReference>
<feature type="domain" description="HTH lacI-type" evidence="4">
    <location>
        <begin position="11"/>
        <end position="60"/>
    </location>
</feature>
<dbReference type="CDD" id="cd06267">
    <property type="entry name" value="PBP1_LacI_sugar_binding-like"/>
    <property type="match status" value="1"/>
</dbReference>
<dbReference type="EMBL" id="AGYR01000082">
    <property type="protein sequence ID" value="ENZ05249.1"/>
    <property type="molecule type" value="Genomic_DNA"/>
</dbReference>
<evidence type="ECO:0000256" key="3">
    <source>
        <dbReference type="ARBA" id="ARBA00023163"/>
    </source>
</evidence>
<dbReference type="HOGENOM" id="CLU_037628_6_1_9"/>
<dbReference type="InterPro" id="IPR000843">
    <property type="entry name" value="HTH_LacI"/>
</dbReference>
<protein>
    <recommendedName>
        <fullName evidence="4">HTH lacI-type domain-containing protein</fullName>
    </recommendedName>
</protein>
<dbReference type="PANTHER" id="PTHR30146">
    <property type="entry name" value="LACI-RELATED TRANSCRIPTIONAL REPRESSOR"/>
    <property type="match status" value="1"/>
</dbReference>
<reference evidence="5 6" key="1">
    <citation type="submission" date="2013-01" db="EMBL/GenBank/DDBJ databases">
        <title>The Genome Sequence of Clostridium clostridioforme 90A8.</title>
        <authorList>
            <consortium name="The Broad Institute Genome Sequencing Platform"/>
            <person name="Earl A."/>
            <person name="Ward D."/>
            <person name="Feldgarden M."/>
            <person name="Gevers D."/>
            <person name="Courvalin P."/>
            <person name="Lambert T."/>
            <person name="Walker B."/>
            <person name="Young S.K."/>
            <person name="Zeng Q."/>
            <person name="Gargeya S."/>
            <person name="Fitzgerald M."/>
            <person name="Haas B."/>
            <person name="Abouelleil A."/>
            <person name="Alvarado L."/>
            <person name="Arachchi H.M."/>
            <person name="Berlin A.M."/>
            <person name="Chapman S.B."/>
            <person name="Dewar J."/>
            <person name="Goldberg J."/>
            <person name="Griggs A."/>
            <person name="Gujja S."/>
            <person name="Hansen M."/>
            <person name="Howarth C."/>
            <person name="Imamovic A."/>
            <person name="Larimer J."/>
            <person name="McCowan C."/>
            <person name="Murphy C."/>
            <person name="Neiman D."/>
            <person name="Pearson M."/>
            <person name="Priest M."/>
            <person name="Roberts A."/>
            <person name="Saif S."/>
            <person name="Shea T."/>
            <person name="Sisk P."/>
            <person name="Sykes S."/>
            <person name="Wortman J."/>
            <person name="Nusbaum C."/>
            <person name="Birren B."/>
        </authorList>
    </citation>
    <scope>NUCLEOTIDE SEQUENCE [LARGE SCALE GENOMIC DNA]</scope>
    <source>
        <strain evidence="5 6">90A8</strain>
    </source>
</reference>
<keyword evidence="3" id="KW-0804">Transcription</keyword>
<dbReference type="Gene3D" id="1.10.260.40">
    <property type="entry name" value="lambda repressor-like DNA-binding domains"/>
    <property type="match status" value="1"/>
</dbReference>
<dbReference type="InterPro" id="IPR028082">
    <property type="entry name" value="Peripla_BP_I"/>
</dbReference>
<comment type="caution">
    <text evidence="5">The sequence shown here is derived from an EMBL/GenBank/DDBJ whole genome shotgun (WGS) entry which is preliminary data.</text>
</comment>
<dbReference type="PROSITE" id="PS50932">
    <property type="entry name" value="HTH_LACI_2"/>
    <property type="match status" value="1"/>
</dbReference>
<keyword evidence="1" id="KW-0805">Transcription regulation</keyword>
<proteinExistence type="predicted"/>
<dbReference type="InterPro" id="IPR010982">
    <property type="entry name" value="Lambda_DNA-bd_dom_sf"/>
</dbReference>
<organism evidence="5 6">
    <name type="scientific">[Clostridium] clostridioforme 90A8</name>
    <dbReference type="NCBI Taxonomy" id="999408"/>
    <lineage>
        <taxon>Bacteria</taxon>
        <taxon>Bacillati</taxon>
        <taxon>Bacillota</taxon>
        <taxon>Clostridia</taxon>
        <taxon>Lachnospirales</taxon>
        <taxon>Lachnospiraceae</taxon>
        <taxon>Enterocloster</taxon>
    </lineage>
</organism>
<dbReference type="SUPFAM" id="SSF47413">
    <property type="entry name" value="lambda repressor-like DNA-binding domains"/>
    <property type="match status" value="1"/>
</dbReference>
<dbReference type="Proteomes" id="UP000013085">
    <property type="component" value="Unassembled WGS sequence"/>
</dbReference>
<dbReference type="AlphaFoldDB" id="A0A0E2H265"/>
<dbReference type="Pfam" id="PF00356">
    <property type="entry name" value="LacI"/>
    <property type="match status" value="1"/>
</dbReference>
<evidence type="ECO:0000256" key="1">
    <source>
        <dbReference type="ARBA" id="ARBA00023015"/>
    </source>
</evidence>
<dbReference type="PANTHER" id="PTHR30146:SF109">
    <property type="entry name" value="HTH-TYPE TRANSCRIPTIONAL REGULATOR GALS"/>
    <property type="match status" value="1"/>
</dbReference>
<dbReference type="GO" id="GO:0000976">
    <property type="term" value="F:transcription cis-regulatory region binding"/>
    <property type="evidence" value="ECO:0007669"/>
    <property type="project" value="TreeGrafter"/>
</dbReference>
<evidence type="ECO:0000256" key="2">
    <source>
        <dbReference type="ARBA" id="ARBA00023125"/>
    </source>
</evidence>
<accession>A0A0E2H265</accession>
<dbReference type="SMART" id="SM00354">
    <property type="entry name" value="HTH_LACI"/>
    <property type="match status" value="1"/>
</dbReference>
<dbReference type="PATRIC" id="fig|999408.3.peg.6139"/>
<gene>
    <name evidence="5" type="ORF">HMPREF1090_05729</name>
</gene>
<sequence length="343" mass="38059">MEQKKVDIEYIAKVAGVSRSTVSRVLTNKSNVKKDTKLRVQEVMRELNYHPSIMARGLATGKLNIVALIVSDIRNPFYSELVWSINDHLRQKGYLMTLYNSSQNTGENDRHLQSLFDYGFSGIIIADARNEASFTELLGQSNCPIVLVNRELTLASGTSYDTVSVDNRQGGYLATMHLLKLGHRKISMLRGPKISTTSQARYEGYLQALSEYGLTPEPRHVYAGTLNMESGHEFARKIIAGSENPPSAVFVGGDLTSFGVIDECMKLGISIPQDLSIVGFDDVPMSQTRMIDLTTISHPYDIMGQLVAERIINRINGDNSPILKTVLMPTLKIRGSTALYHKS</sequence>
<name>A0A0E2H265_9FIRM</name>
<keyword evidence="2" id="KW-0238">DNA-binding</keyword>
<dbReference type="GeneID" id="57962800"/>
<evidence type="ECO:0000313" key="5">
    <source>
        <dbReference type="EMBL" id="ENZ05249.1"/>
    </source>
</evidence>
<evidence type="ECO:0000313" key="6">
    <source>
        <dbReference type="Proteomes" id="UP000013085"/>
    </source>
</evidence>
<dbReference type="InterPro" id="IPR046335">
    <property type="entry name" value="LacI/GalR-like_sensor"/>
</dbReference>
<dbReference type="RefSeq" id="WP_002584622.1">
    <property type="nucleotide sequence ID" value="NZ_KB851003.1"/>
</dbReference>
<dbReference type="Gene3D" id="3.40.50.2300">
    <property type="match status" value="2"/>
</dbReference>
<evidence type="ECO:0000259" key="4">
    <source>
        <dbReference type="PROSITE" id="PS50932"/>
    </source>
</evidence>
<dbReference type="Pfam" id="PF13377">
    <property type="entry name" value="Peripla_BP_3"/>
    <property type="match status" value="1"/>
</dbReference>
<dbReference type="CDD" id="cd01392">
    <property type="entry name" value="HTH_LacI"/>
    <property type="match status" value="1"/>
</dbReference>
<dbReference type="SUPFAM" id="SSF53822">
    <property type="entry name" value="Periplasmic binding protein-like I"/>
    <property type="match status" value="1"/>
</dbReference>